<dbReference type="EMBL" id="OZ075114">
    <property type="protein sequence ID" value="CAL5058101.1"/>
    <property type="molecule type" value="Genomic_DNA"/>
</dbReference>
<accession>A0ABC9EJL4</accession>
<dbReference type="Pfam" id="PF01875">
    <property type="entry name" value="Memo"/>
    <property type="match status" value="1"/>
</dbReference>
<gene>
    <name evidence="2" type="ORF">URODEC1_LOCUS96026</name>
</gene>
<dbReference type="Gene3D" id="3.40.830.10">
    <property type="entry name" value="LigB-like"/>
    <property type="match status" value="1"/>
</dbReference>
<dbReference type="InterPro" id="IPR002737">
    <property type="entry name" value="MEMO1_fam"/>
</dbReference>
<dbReference type="AlphaFoldDB" id="A0ABC9EJL4"/>
<name>A0ABC9EJL4_9POAL</name>
<evidence type="ECO:0008006" key="4">
    <source>
        <dbReference type="Google" id="ProtNLM"/>
    </source>
</evidence>
<organism evidence="2 3">
    <name type="scientific">Urochloa decumbens</name>
    <dbReference type="NCBI Taxonomy" id="240449"/>
    <lineage>
        <taxon>Eukaryota</taxon>
        <taxon>Viridiplantae</taxon>
        <taxon>Streptophyta</taxon>
        <taxon>Embryophyta</taxon>
        <taxon>Tracheophyta</taxon>
        <taxon>Spermatophyta</taxon>
        <taxon>Magnoliopsida</taxon>
        <taxon>Liliopsida</taxon>
        <taxon>Poales</taxon>
        <taxon>Poaceae</taxon>
        <taxon>PACMAD clade</taxon>
        <taxon>Panicoideae</taxon>
        <taxon>Panicodae</taxon>
        <taxon>Paniceae</taxon>
        <taxon>Melinidinae</taxon>
        <taxon>Urochloa</taxon>
    </lineage>
</organism>
<dbReference type="PANTHER" id="PTHR11060:SF0">
    <property type="entry name" value="PROTEIN MEMO1"/>
    <property type="match status" value="1"/>
</dbReference>
<comment type="similarity">
    <text evidence="1">Belongs to the MEMO1 family.</text>
</comment>
<sequence length="249" mass="28140">MHAGSYAAYAFGNIDPASFSRVFLLSPSHRYYTAKCALTKAAVYSTPIGDLRVDQEVTEELNGTRKFELMDLSVDEAEHGFEMLLPYLSKVFQGHTVKVVPVLIGSLDFENEAMYGQLLGKYLDDPKNFFVVSTDFCHWGSKYKYTYYDENHGAIHKSIEALDRMGMEIIEVGTPNAFSQYMQEYKNTICGRHPISVFLHMLKHCSMNVKVKFTRYDQSSKCCGMEDSSVSYACAVAKVDPSGEDKKKE</sequence>
<evidence type="ECO:0000313" key="2">
    <source>
        <dbReference type="EMBL" id="CAL5058101.1"/>
    </source>
</evidence>
<reference evidence="2 3" key="2">
    <citation type="submission" date="2024-10" db="EMBL/GenBank/DDBJ databases">
        <authorList>
            <person name="Ryan C."/>
        </authorList>
    </citation>
    <scope>NUCLEOTIDE SEQUENCE [LARGE SCALE GENOMIC DNA]</scope>
</reference>
<evidence type="ECO:0000256" key="1">
    <source>
        <dbReference type="ARBA" id="ARBA00006315"/>
    </source>
</evidence>
<dbReference type="Proteomes" id="UP001497457">
    <property type="component" value="Chromosome 4rd"/>
</dbReference>
<protein>
    <recommendedName>
        <fullName evidence="4">Protein MEMO1</fullName>
    </recommendedName>
</protein>
<evidence type="ECO:0000313" key="3">
    <source>
        <dbReference type="Proteomes" id="UP001497457"/>
    </source>
</evidence>
<reference evidence="3" key="1">
    <citation type="submission" date="2024-06" db="EMBL/GenBank/DDBJ databases">
        <authorList>
            <person name="Ryan C."/>
        </authorList>
    </citation>
    <scope>NUCLEOTIDE SEQUENCE [LARGE SCALE GENOMIC DNA]</scope>
</reference>
<keyword evidence="3" id="KW-1185">Reference proteome</keyword>
<dbReference type="NCBIfam" id="TIGR04336">
    <property type="entry name" value="AmmeMemoSam_B"/>
    <property type="match status" value="1"/>
</dbReference>
<dbReference type="PANTHER" id="PTHR11060">
    <property type="entry name" value="PROTEIN MEMO1"/>
    <property type="match status" value="1"/>
</dbReference>
<proteinExistence type="inferred from homology"/>
<dbReference type="CDD" id="cd07361">
    <property type="entry name" value="MEMO_like"/>
    <property type="match status" value="1"/>
</dbReference>